<evidence type="ECO:0000313" key="4">
    <source>
        <dbReference type="Proteomes" id="UP001236369"/>
    </source>
</evidence>
<accession>A0ABU0HIH8</accession>
<comment type="caution">
    <text evidence="3">The sequence shown here is derived from an EMBL/GenBank/DDBJ whole genome shotgun (WGS) entry which is preliminary data.</text>
</comment>
<dbReference type="Proteomes" id="UP001236369">
    <property type="component" value="Unassembled WGS sequence"/>
</dbReference>
<protein>
    <submittedName>
        <fullName evidence="3">Localization factor PodJL</fullName>
    </submittedName>
</protein>
<gene>
    <name evidence="3" type="ORF">QO016_001230</name>
</gene>
<dbReference type="Gene3D" id="1.25.40.10">
    <property type="entry name" value="Tetratricopeptide repeat domain"/>
    <property type="match status" value="1"/>
</dbReference>
<evidence type="ECO:0000256" key="2">
    <source>
        <dbReference type="SAM" id="MobiDB-lite"/>
    </source>
</evidence>
<dbReference type="InterPro" id="IPR050767">
    <property type="entry name" value="Sel1_AlgK"/>
</dbReference>
<organism evidence="3 4">
    <name type="scientific">Methylobacterium persicinum</name>
    <dbReference type="NCBI Taxonomy" id="374426"/>
    <lineage>
        <taxon>Bacteria</taxon>
        <taxon>Pseudomonadati</taxon>
        <taxon>Pseudomonadota</taxon>
        <taxon>Alphaproteobacteria</taxon>
        <taxon>Hyphomicrobiales</taxon>
        <taxon>Methylobacteriaceae</taxon>
        <taxon>Methylobacterium</taxon>
    </lineage>
</organism>
<proteinExistence type="predicted"/>
<keyword evidence="4" id="KW-1185">Reference proteome</keyword>
<evidence type="ECO:0000313" key="3">
    <source>
        <dbReference type="EMBL" id="MDQ0441747.1"/>
    </source>
</evidence>
<dbReference type="SUPFAM" id="SSF81901">
    <property type="entry name" value="HCP-like"/>
    <property type="match status" value="1"/>
</dbReference>
<sequence>MNRIATSQFDSFDPEVIEAARDVASRVGVPLEAWIASVVPQHQMPVSLAKHGGLRAAPETTIDGAEPATGSDGISALRTRLDGLDRSLEAEQRAATQADKKRQYGPDTAIQVNPVHEVAERLDDIERRVAELGDEMADAKPAAKRGKAAAEMREAVQAIRQRQRELSDQAQPAATVATMHRDLARRLGGDHAEASAGQSRPAGALPTYVIEELQREATRVRETIAPLPTVDDVTSLENALDSLAASIDRARSGAEVPALALPLAVIRTRLGELDLPAGAPAHDEVAAGIRKFSKRLDMAIAFDDESTDKPILDALSADLADLRGAAAGLAAPERLGALNARVQELGERIAKIPAVEETAPAGRPATRGARPVGLAGDIDALVEKMDSLQARADLDAGAKRAVVPPAAAPAADPDMTSIRAMLHSLAEKVDRVGERAGPEGLDALEKQVLTLVDKIEAPRSLDPALSSLERTMNDLMHQVEALRDGSPGDAAIERAARTAVAETLKVASVNPDHSEFGLLRASLADMQARQIASDERLSATLEGVQSALDRLVTRLGAVDAPPALRVPSLDERLMTTTSAEAARAIRRPSLPDAAEVAPTVSPTDILLEPGMPRPGRAAVTVADKREAAAKPVVADKAAKTSSGDSDIKTSFIAAARRAAQAAQAELASEMPNDRGPRSRPTTAAPVVSAGRMSRLRSEIDQHRKPLLLGLAAIVLTLGALQAIGLHPSDDTGRAPQLAPSAGNTSGEKGGEPQKTAEAVKPTVTPEQAAAVAAGDPVTTQAIGSPRPQEAPAAQAKPAIPQVPNMAGLAGDLGNVPPSLAKVKQAALAGDGSAVWDLAMREADGRGMPRDLAAAAKLFEKLANVGYAPAQYKLGAHYEKGSGIGRDLAQAKLWYGRAAEQGHARAMHNLGVIYAENPAAGGKPDFASAASWFRQGAEHGVRDSQYNIAVLYARGMGLTQDLVQSYAWFAAAAAQGDEDAGKKRDDVATKLSAPDLARAKSLAASFKPRRLDPAVNEPPVTADAGQGPVSLLGAPTPTAMNPQSARKAI</sequence>
<feature type="region of interest" description="Disordered" evidence="2">
    <location>
        <begin position="662"/>
        <end position="689"/>
    </location>
</feature>
<dbReference type="InterPro" id="IPR011990">
    <property type="entry name" value="TPR-like_helical_dom_sf"/>
</dbReference>
<dbReference type="RefSeq" id="WP_238251279.1">
    <property type="nucleotide sequence ID" value="NZ_BPQX01000051.1"/>
</dbReference>
<dbReference type="InterPro" id="IPR006597">
    <property type="entry name" value="Sel1-like"/>
</dbReference>
<evidence type="ECO:0000256" key="1">
    <source>
        <dbReference type="SAM" id="Coils"/>
    </source>
</evidence>
<keyword evidence="1" id="KW-0175">Coiled coil</keyword>
<dbReference type="EMBL" id="JAUSVV010000002">
    <property type="protein sequence ID" value="MDQ0441747.1"/>
    <property type="molecule type" value="Genomic_DNA"/>
</dbReference>
<dbReference type="PANTHER" id="PTHR11102">
    <property type="entry name" value="SEL-1-LIKE PROTEIN"/>
    <property type="match status" value="1"/>
</dbReference>
<name>A0ABU0HIH8_9HYPH</name>
<feature type="region of interest" description="Disordered" evidence="2">
    <location>
        <begin position="1006"/>
        <end position="1048"/>
    </location>
</feature>
<feature type="compositionally biased region" description="Polar residues" evidence="2">
    <location>
        <begin position="1037"/>
        <end position="1048"/>
    </location>
</feature>
<feature type="coiled-coil region" evidence="1">
    <location>
        <begin position="74"/>
        <end position="169"/>
    </location>
</feature>
<dbReference type="SMART" id="SM00671">
    <property type="entry name" value="SEL1"/>
    <property type="match status" value="4"/>
</dbReference>
<dbReference type="Pfam" id="PF08238">
    <property type="entry name" value="Sel1"/>
    <property type="match status" value="4"/>
</dbReference>
<feature type="region of interest" description="Disordered" evidence="2">
    <location>
        <begin position="730"/>
        <end position="761"/>
    </location>
</feature>
<dbReference type="PANTHER" id="PTHR11102:SF160">
    <property type="entry name" value="ERAD-ASSOCIATED E3 UBIQUITIN-PROTEIN LIGASE COMPONENT HRD3"/>
    <property type="match status" value="1"/>
</dbReference>
<reference evidence="3 4" key="1">
    <citation type="submission" date="2023-07" db="EMBL/GenBank/DDBJ databases">
        <title>Genomic Encyclopedia of Type Strains, Phase IV (KMG-IV): sequencing the most valuable type-strain genomes for metagenomic binning, comparative biology and taxonomic classification.</title>
        <authorList>
            <person name="Goeker M."/>
        </authorList>
    </citation>
    <scope>NUCLEOTIDE SEQUENCE [LARGE SCALE GENOMIC DNA]</scope>
    <source>
        <strain evidence="3 4">DSM 19562</strain>
    </source>
</reference>